<protein>
    <submittedName>
        <fullName evidence="2">Foie-gras_1 domain-containing protein</fullName>
    </submittedName>
</protein>
<name>A0A1I8JPM3_9PLAT</name>
<sequence length="563" mass="60292">ASGFTQLIRGDIKVDDIYTDPQIHTLAAPNSRRNLGVRACAVLSVRTPATHLPADGPTSRRPLLRADIFHIGVRPQSHSPRVEQRLRLRLQHHRDQQPTGGAATCDSRCAAQETPPGSCTPVVACLSTAARTATCSGAALQRLLPCGLPEVRRRAPSCGRGTRKLSGGYTALHEVRRCQLGAPMTAQPHFGLAYLESRPALATVRPCCSLPGPNDLGHEGLPDNAGQPNWDKAAHYYQQALAMCADRQTAKAATTSLDTPSYALKARLAELYLAAATLGRDPAASVDLYGEAAEDAMLRATASWLLNTMPWLRRAAALPERLTSAHLATSVRTAVGAESASVQTILLLCGPGLGGVMQLRQPMMLEAVACRDWAKHSCLQMAVARSSSGRLARVSGRSLELPLELQLEDPCRASWDTFGSSDRGGSSENQKQKSRSPTAAVFEFILLRGSPALDFAAVQLTGVKSPPLELSVTNVRMCSGAHLEAMGDGAHHLLHGAQLRTRWRGWAASASCCISCDGPHQAGPAAVAVIKRIRRMIEAHYSLEAKHTHPQPKAEVQQRQGGC</sequence>
<evidence type="ECO:0000313" key="1">
    <source>
        <dbReference type="Proteomes" id="UP000095280"/>
    </source>
</evidence>
<dbReference type="WBParaSite" id="snap_masked-unitig_28159-processed-gene-0.1-mRNA-1">
    <property type="protein sequence ID" value="snap_masked-unitig_28159-processed-gene-0.1-mRNA-1"/>
    <property type="gene ID" value="snap_masked-unitig_28159-processed-gene-0.1"/>
</dbReference>
<proteinExistence type="predicted"/>
<reference evidence="2" key="1">
    <citation type="submission" date="2016-11" db="UniProtKB">
        <authorList>
            <consortium name="WormBaseParasite"/>
        </authorList>
    </citation>
    <scope>IDENTIFICATION</scope>
</reference>
<evidence type="ECO:0000313" key="2">
    <source>
        <dbReference type="WBParaSite" id="snap_masked-unitig_28159-processed-gene-0.1-mRNA-1"/>
    </source>
</evidence>
<dbReference type="Proteomes" id="UP000095280">
    <property type="component" value="Unplaced"/>
</dbReference>
<dbReference type="AlphaFoldDB" id="A0A1I8JPM3"/>
<accession>A0A1I8JPM3</accession>
<keyword evidence="1" id="KW-1185">Reference proteome</keyword>
<organism evidence="1 2">
    <name type="scientific">Macrostomum lignano</name>
    <dbReference type="NCBI Taxonomy" id="282301"/>
    <lineage>
        <taxon>Eukaryota</taxon>
        <taxon>Metazoa</taxon>
        <taxon>Spiralia</taxon>
        <taxon>Lophotrochozoa</taxon>
        <taxon>Platyhelminthes</taxon>
        <taxon>Rhabditophora</taxon>
        <taxon>Macrostomorpha</taxon>
        <taxon>Macrostomida</taxon>
        <taxon>Macrostomidae</taxon>
        <taxon>Macrostomum</taxon>
    </lineage>
</organism>